<evidence type="ECO:0000256" key="4">
    <source>
        <dbReference type="ARBA" id="ARBA00023163"/>
    </source>
</evidence>
<dbReference type="InterPro" id="IPR013324">
    <property type="entry name" value="RNA_pol_sigma_r3/r4-like"/>
</dbReference>
<dbReference type="Pfam" id="PF08281">
    <property type="entry name" value="Sigma70_r4_2"/>
    <property type="match status" value="1"/>
</dbReference>
<dbReference type="SUPFAM" id="SSF88659">
    <property type="entry name" value="Sigma3 and sigma4 domains of RNA polymerase sigma factors"/>
    <property type="match status" value="1"/>
</dbReference>
<evidence type="ECO:0000256" key="3">
    <source>
        <dbReference type="ARBA" id="ARBA00023082"/>
    </source>
</evidence>
<feature type="domain" description="RNA polymerase sigma factor 70 region 4 type 2" evidence="5">
    <location>
        <begin position="1"/>
        <end position="44"/>
    </location>
</feature>
<organism evidence="6 7">
    <name type="scientific">Angustibacter aerolatus</name>
    <dbReference type="NCBI Taxonomy" id="1162965"/>
    <lineage>
        <taxon>Bacteria</taxon>
        <taxon>Bacillati</taxon>
        <taxon>Actinomycetota</taxon>
        <taxon>Actinomycetes</taxon>
        <taxon>Kineosporiales</taxon>
        <taxon>Kineosporiaceae</taxon>
    </lineage>
</organism>
<keyword evidence="2" id="KW-0805">Transcription regulation</keyword>
<evidence type="ECO:0000313" key="6">
    <source>
        <dbReference type="EMBL" id="GMA86269.1"/>
    </source>
</evidence>
<dbReference type="CDD" id="cd06171">
    <property type="entry name" value="Sigma70_r4"/>
    <property type="match status" value="1"/>
</dbReference>
<dbReference type="EMBL" id="BSUZ01000001">
    <property type="protein sequence ID" value="GMA86269.1"/>
    <property type="molecule type" value="Genomic_DNA"/>
</dbReference>
<evidence type="ECO:0000313" key="7">
    <source>
        <dbReference type="Proteomes" id="UP001157017"/>
    </source>
</evidence>
<protein>
    <recommendedName>
        <fullName evidence="5">RNA polymerase sigma factor 70 region 4 type 2 domain-containing protein</fullName>
    </recommendedName>
</protein>
<keyword evidence="3" id="KW-0731">Sigma factor</keyword>
<keyword evidence="4" id="KW-0804">Transcription</keyword>
<name>A0ABQ6JGL4_9ACTN</name>
<comment type="similarity">
    <text evidence="1">Belongs to the sigma-70 factor family. ECF subfamily.</text>
</comment>
<dbReference type="InterPro" id="IPR013249">
    <property type="entry name" value="RNA_pol_sigma70_r4_t2"/>
</dbReference>
<comment type="caution">
    <text evidence="6">The sequence shown here is derived from an EMBL/GenBank/DDBJ whole genome shotgun (WGS) entry which is preliminary data.</text>
</comment>
<gene>
    <name evidence="6" type="ORF">GCM10025868_15190</name>
</gene>
<dbReference type="Proteomes" id="UP001157017">
    <property type="component" value="Unassembled WGS sequence"/>
</dbReference>
<keyword evidence="7" id="KW-1185">Reference proteome</keyword>
<reference evidence="7" key="1">
    <citation type="journal article" date="2019" name="Int. J. Syst. Evol. Microbiol.">
        <title>The Global Catalogue of Microorganisms (GCM) 10K type strain sequencing project: providing services to taxonomists for standard genome sequencing and annotation.</title>
        <authorList>
            <consortium name="The Broad Institute Genomics Platform"/>
            <consortium name="The Broad Institute Genome Sequencing Center for Infectious Disease"/>
            <person name="Wu L."/>
            <person name="Ma J."/>
        </authorList>
    </citation>
    <scope>NUCLEOTIDE SEQUENCE [LARGE SCALE GENOMIC DNA]</scope>
    <source>
        <strain evidence="7">NBRC 108730</strain>
    </source>
</reference>
<dbReference type="Gene3D" id="1.10.10.10">
    <property type="entry name" value="Winged helix-like DNA-binding domain superfamily/Winged helix DNA-binding domain"/>
    <property type="match status" value="1"/>
</dbReference>
<proteinExistence type="inferred from homology"/>
<evidence type="ECO:0000256" key="1">
    <source>
        <dbReference type="ARBA" id="ARBA00010641"/>
    </source>
</evidence>
<evidence type="ECO:0000256" key="2">
    <source>
        <dbReference type="ARBA" id="ARBA00023015"/>
    </source>
</evidence>
<sequence length="55" mass="6138">MPRRQRAVLVLRFFEGLDDTEIAQVLGTSPVTVRSNASRALAALRRHALHAQEVL</sequence>
<accession>A0ABQ6JGL4</accession>
<dbReference type="InterPro" id="IPR036388">
    <property type="entry name" value="WH-like_DNA-bd_sf"/>
</dbReference>
<evidence type="ECO:0000259" key="5">
    <source>
        <dbReference type="Pfam" id="PF08281"/>
    </source>
</evidence>